<keyword evidence="3" id="KW-1185">Reference proteome</keyword>
<dbReference type="RefSeq" id="WP_093005339.1">
    <property type="nucleotide sequence ID" value="NZ_FNZZ01000003.1"/>
</dbReference>
<keyword evidence="1" id="KW-0732">Signal</keyword>
<protein>
    <recommendedName>
        <fullName evidence="4">Lipoprotein</fullName>
    </recommendedName>
</protein>
<accession>A0A1H7NXJ5</accession>
<proteinExistence type="predicted"/>
<dbReference type="AlphaFoldDB" id="A0A1H7NXJ5"/>
<organism evidence="2 3">
    <name type="scientific">Sphingomonas palmae</name>
    <dbReference type="NCBI Taxonomy" id="1855283"/>
    <lineage>
        <taxon>Bacteria</taxon>
        <taxon>Pseudomonadati</taxon>
        <taxon>Pseudomonadota</taxon>
        <taxon>Alphaproteobacteria</taxon>
        <taxon>Sphingomonadales</taxon>
        <taxon>Sphingomonadaceae</taxon>
        <taxon>Sphingomonas</taxon>
    </lineage>
</organism>
<feature type="signal peptide" evidence="1">
    <location>
        <begin position="1"/>
        <end position="24"/>
    </location>
</feature>
<dbReference type="EMBL" id="FNZZ01000003">
    <property type="protein sequence ID" value="SEL27725.1"/>
    <property type="molecule type" value="Genomic_DNA"/>
</dbReference>
<evidence type="ECO:0000313" key="3">
    <source>
        <dbReference type="Proteomes" id="UP000199214"/>
    </source>
</evidence>
<gene>
    <name evidence="2" type="ORF">SAMN05216382_1697</name>
</gene>
<evidence type="ECO:0000313" key="2">
    <source>
        <dbReference type="EMBL" id="SEL27725.1"/>
    </source>
</evidence>
<feature type="chain" id="PRO_5011714652" description="Lipoprotein" evidence="1">
    <location>
        <begin position="25"/>
        <end position="251"/>
    </location>
</feature>
<sequence length="251" mass="25587">MTRFLLPCFLALALAGCGKNPDQASTPVPAAVATSTAASAPAADPALTAALRDQIMVDPALVQQANADTVRPPTQPQSGAVPPVDIAAAAHAQPAALTTPPGETLRTAPAAVGTCRQCAIARRSLTLGALAEAQGGRAGQCAANVDYSAGWANRLPRGLPLYPDARVTEAAGADGQGCALRVVSFSTAAPMQRLLDWYYTKASDAGYTAEHHADGAEHVLAGNRRGGGTFMATMRARQDGGTDIDLMADGD</sequence>
<dbReference type="Proteomes" id="UP000199214">
    <property type="component" value="Unassembled WGS sequence"/>
</dbReference>
<dbReference type="OrthoDB" id="7405225at2"/>
<reference evidence="3" key="1">
    <citation type="submission" date="2016-10" db="EMBL/GenBank/DDBJ databases">
        <authorList>
            <person name="Varghese N."/>
            <person name="Submissions S."/>
        </authorList>
    </citation>
    <scope>NUCLEOTIDE SEQUENCE [LARGE SCALE GENOMIC DNA]</scope>
    <source>
        <strain evidence="3">JS21-1</strain>
    </source>
</reference>
<name>A0A1H7NXJ5_9SPHN</name>
<evidence type="ECO:0008006" key="4">
    <source>
        <dbReference type="Google" id="ProtNLM"/>
    </source>
</evidence>
<dbReference type="PROSITE" id="PS51257">
    <property type="entry name" value="PROKAR_LIPOPROTEIN"/>
    <property type="match status" value="1"/>
</dbReference>
<dbReference type="STRING" id="1855283.SAMN05216382_1697"/>
<evidence type="ECO:0000256" key="1">
    <source>
        <dbReference type="SAM" id="SignalP"/>
    </source>
</evidence>